<dbReference type="VEuPathDB" id="FungiDB:FOC4_g10007945"/>
<dbReference type="VEuPathDB" id="FungiDB:FOZG_11707"/>
<dbReference type="VEuPathDB" id="FungiDB:FOC1_g10010399"/>
<protein>
    <recommendedName>
        <fullName evidence="1">BTB domain-containing protein</fullName>
    </recommendedName>
</protein>
<evidence type="ECO:0000313" key="2">
    <source>
        <dbReference type="EMBL" id="SCO89767.1"/>
    </source>
</evidence>
<proteinExistence type="predicted"/>
<dbReference type="VEuPathDB" id="FungiDB:HZS61_016658"/>
<dbReference type="AlphaFoldDB" id="A0A2H3TMG5"/>
<dbReference type="VEuPathDB" id="FungiDB:FOIG_04049"/>
<dbReference type="CDD" id="cd18186">
    <property type="entry name" value="BTB_POZ_ZBTB_KLHL-like"/>
    <property type="match status" value="1"/>
</dbReference>
<feature type="domain" description="BTB" evidence="1">
    <location>
        <begin position="28"/>
        <end position="86"/>
    </location>
</feature>
<accession>A0A2H3TMG5</accession>
<dbReference type="VEuPathDB" id="FungiDB:FOMG_13647"/>
<dbReference type="Proteomes" id="UP000219369">
    <property type="component" value="Unassembled WGS sequence"/>
</dbReference>
<dbReference type="PROSITE" id="PS50097">
    <property type="entry name" value="BTB"/>
    <property type="match status" value="1"/>
</dbReference>
<dbReference type="InterPro" id="IPR011333">
    <property type="entry name" value="SKP1/BTB/POZ_sf"/>
</dbReference>
<dbReference type="EMBL" id="FMJY01000008">
    <property type="protein sequence ID" value="SCO89767.1"/>
    <property type="molecule type" value="Genomic_DNA"/>
</dbReference>
<sequence length="320" mass="35562">MSRNPAKRQKVQGVTPAASDFESFAPDGDVLFIVNRDKRVRVHSVVMKGASPVFAAMLGQNFMEGQALATANANADAETDPFEIALPEEESSIFFGWICRALHSQSATMLWDPKSLELVKVWSIIDKLPAALTTQDLWLLALVCFQNKDSASFETITKRLLRRSEGAFFTSASKTERLVNKNMQGRFWYKLAAKLQVVRTDAQNNVARLVYNEIPSILASHTCATETADYFDYLPHLMWNDGFQIFFLDIGAPASYLDEVLSALDSWVTRHGGRHGGLCDGCAGLTDLLRRQIRNSAPKIKGLCLACFEKGDSTCSEHKD</sequence>
<organism evidence="2 3">
    <name type="scientific">Fusarium oxysporum</name>
    <name type="common">Fusarium vascular wilt</name>
    <dbReference type="NCBI Taxonomy" id="5507"/>
    <lineage>
        <taxon>Eukaryota</taxon>
        <taxon>Fungi</taxon>
        <taxon>Dikarya</taxon>
        <taxon>Ascomycota</taxon>
        <taxon>Pezizomycotina</taxon>
        <taxon>Sordariomycetes</taxon>
        <taxon>Hypocreomycetidae</taxon>
        <taxon>Hypocreales</taxon>
        <taxon>Nectriaceae</taxon>
        <taxon>Fusarium</taxon>
        <taxon>Fusarium oxysporum species complex</taxon>
    </lineage>
</organism>
<evidence type="ECO:0000313" key="3">
    <source>
        <dbReference type="Proteomes" id="UP000219369"/>
    </source>
</evidence>
<evidence type="ECO:0000259" key="1">
    <source>
        <dbReference type="PROSITE" id="PS50097"/>
    </source>
</evidence>
<dbReference type="OrthoDB" id="5275938at2759"/>
<dbReference type="VEuPathDB" id="FungiDB:FOXG_11599"/>
<gene>
    <name evidence="2" type="ORF">FRV6_13895</name>
</gene>
<reference evidence="3" key="1">
    <citation type="submission" date="2016-09" db="EMBL/GenBank/DDBJ databases">
        <authorList>
            <person name="Guldener U."/>
        </authorList>
    </citation>
    <scope>NUCLEOTIDE SEQUENCE [LARGE SCALE GENOMIC DNA]</scope>
    <source>
        <strain evidence="3">V64-1</strain>
    </source>
</reference>
<dbReference type="Gene3D" id="3.30.710.10">
    <property type="entry name" value="Potassium Channel Kv1.1, Chain A"/>
    <property type="match status" value="1"/>
</dbReference>
<name>A0A2H3TMG5_FUSOX</name>
<dbReference type="InterPro" id="IPR000210">
    <property type="entry name" value="BTB/POZ_dom"/>
</dbReference>